<feature type="domain" description="MTC6 partial TIM-barrel" evidence="11">
    <location>
        <begin position="19"/>
        <end position="351"/>
    </location>
</feature>
<dbReference type="CDD" id="cd00037">
    <property type="entry name" value="CLECT"/>
    <property type="match status" value="1"/>
</dbReference>
<evidence type="ECO:0000256" key="9">
    <source>
        <dbReference type="ARBA" id="ARBA00039865"/>
    </source>
</evidence>
<evidence type="ECO:0000256" key="2">
    <source>
        <dbReference type="ARBA" id="ARBA00022692"/>
    </source>
</evidence>
<keyword evidence="2 10" id="KW-0812">Transmembrane</keyword>
<evidence type="ECO:0000256" key="7">
    <source>
        <dbReference type="ARBA" id="ARBA00037703"/>
    </source>
</evidence>
<dbReference type="AlphaFoldDB" id="A0AAD4Q409"/>
<proteinExistence type="inferred from homology"/>
<dbReference type="RefSeq" id="XP_046078275.1">
    <property type="nucleotide sequence ID" value="XM_046210360.1"/>
</dbReference>
<dbReference type="EMBL" id="JAJTJA010000001">
    <property type="protein sequence ID" value="KAH8705654.1"/>
    <property type="molecule type" value="Genomic_DNA"/>
</dbReference>
<evidence type="ECO:0000256" key="5">
    <source>
        <dbReference type="ARBA" id="ARBA00023136"/>
    </source>
</evidence>
<dbReference type="InterPro" id="IPR051008">
    <property type="entry name" value="Telomere_Capping_Maintenance"/>
</dbReference>
<dbReference type="InterPro" id="IPR057530">
    <property type="entry name" value="TIM-barrel_MTC6"/>
</dbReference>
<evidence type="ECO:0000256" key="10">
    <source>
        <dbReference type="SAM" id="Phobius"/>
    </source>
</evidence>
<keyword evidence="4 10" id="KW-1133">Transmembrane helix</keyword>
<accession>A0AAD4Q409</accession>
<feature type="transmembrane region" description="Helical" evidence="10">
    <location>
        <begin position="514"/>
        <end position="536"/>
    </location>
</feature>
<evidence type="ECO:0000256" key="6">
    <source>
        <dbReference type="ARBA" id="ARBA00023180"/>
    </source>
</evidence>
<evidence type="ECO:0000259" key="11">
    <source>
        <dbReference type="Pfam" id="PF25506"/>
    </source>
</evidence>
<evidence type="ECO:0000313" key="12">
    <source>
        <dbReference type="EMBL" id="KAH8705654.1"/>
    </source>
</evidence>
<dbReference type="PANTHER" id="PTHR35518:SF2">
    <property type="entry name" value="MAINTENANCE OF TELOMERE CAPPING PROTEIN 6"/>
    <property type="match status" value="1"/>
</dbReference>
<dbReference type="Pfam" id="PF25506">
    <property type="entry name" value="TIM-barrel_MTC6"/>
    <property type="match status" value="1"/>
</dbReference>
<comment type="function">
    <text evidence="7">May be involved in telomere capping.</text>
</comment>
<keyword evidence="3" id="KW-0732">Signal</keyword>
<evidence type="ECO:0000313" key="13">
    <source>
        <dbReference type="Proteomes" id="UP001201262"/>
    </source>
</evidence>
<reference evidence="12" key="1">
    <citation type="submission" date="2021-12" db="EMBL/GenBank/DDBJ databases">
        <title>Convergent genome expansion in fungi linked to evolution of root-endophyte symbiosis.</title>
        <authorList>
            <consortium name="DOE Joint Genome Institute"/>
            <person name="Ke Y.-H."/>
            <person name="Bonito G."/>
            <person name="Liao H.-L."/>
            <person name="Looney B."/>
            <person name="Rojas-Flechas A."/>
            <person name="Nash J."/>
            <person name="Hameed K."/>
            <person name="Schadt C."/>
            <person name="Martin F."/>
            <person name="Crous P.W."/>
            <person name="Miettinen O."/>
            <person name="Magnuson J.K."/>
            <person name="Labbe J."/>
            <person name="Jacobson D."/>
            <person name="Doktycz M.J."/>
            <person name="Veneault-Fourrey C."/>
            <person name="Kuo A."/>
            <person name="Mondo S."/>
            <person name="Calhoun S."/>
            <person name="Riley R."/>
            <person name="Ohm R."/>
            <person name="LaButti K."/>
            <person name="Andreopoulos B."/>
            <person name="Pangilinan J."/>
            <person name="Nolan M."/>
            <person name="Tritt A."/>
            <person name="Clum A."/>
            <person name="Lipzen A."/>
            <person name="Daum C."/>
            <person name="Barry K."/>
            <person name="Grigoriev I.V."/>
            <person name="Vilgalys R."/>
        </authorList>
    </citation>
    <scope>NUCLEOTIDE SEQUENCE</scope>
    <source>
        <strain evidence="12">PMI_201</strain>
    </source>
</reference>
<gene>
    <name evidence="12" type="ORF">BGW36DRAFT_285878</name>
</gene>
<keyword evidence="13" id="KW-1185">Reference proteome</keyword>
<evidence type="ECO:0000256" key="8">
    <source>
        <dbReference type="ARBA" id="ARBA00038159"/>
    </source>
</evidence>
<dbReference type="PANTHER" id="PTHR35518">
    <property type="entry name" value="MAINTENANCE OF TELOMOERE CAPPING"/>
    <property type="match status" value="1"/>
</dbReference>
<evidence type="ECO:0000256" key="4">
    <source>
        <dbReference type="ARBA" id="ARBA00022989"/>
    </source>
</evidence>
<evidence type="ECO:0000256" key="1">
    <source>
        <dbReference type="ARBA" id="ARBA00004479"/>
    </source>
</evidence>
<name>A0AAD4Q409_9EURO</name>
<organism evidence="12 13">
    <name type="scientific">Talaromyces proteolyticus</name>
    <dbReference type="NCBI Taxonomy" id="1131652"/>
    <lineage>
        <taxon>Eukaryota</taxon>
        <taxon>Fungi</taxon>
        <taxon>Dikarya</taxon>
        <taxon>Ascomycota</taxon>
        <taxon>Pezizomycotina</taxon>
        <taxon>Eurotiomycetes</taxon>
        <taxon>Eurotiomycetidae</taxon>
        <taxon>Eurotiales</taxon>
        <taxon>Trichocomaceae</taxon>
        <taxon>Talaromyces</taxon>
        <taxon>Talaromyces sect. Bacilispori</taxon>
    </lineage>
</organism>
<protein>
    <recommendedName>
        <fullName evidence="9">Maintenance of telomere capping protein 6</fullName>
    </recommendedName>
</protein>
<comment type="caution">
    <text evidence="12">The sequence shown here is derived from an EMBL/GenBank/DDBJ whole genome shotgun (WGS) entry which is preliminary data.</text>
</comment>
<dbReference type="GO" id="GO:0016020">
    <property type="term" value="C:membrane"/>
    <property type="evidence" value="ECO:0007669"/>
    <property type="project" value="UniProtKB-SubCell"/>
</dbReference>
<keyword evidence="6" id="KW-0325">Glycoprotein</keyword>
<sequence length="559" mass="61079">MSGTYTSNTSLLTDLFWVNLLSQRDVSFQVPINYVTQPAIALTAACFGDKSYDGAAGSSCLSDLLTVGYRRFIVDIYWSHENQKWLLCPVSIPSSSASNASGASQYILGDYTCSSSFDVTTLTGVFDSYIQNTGQAVGATFLYIIFNLHAAADSDAPDQPPPTLPASSLPSGPTMLGSIIDKQLGLNIYTPTILTQERGNLNASWYADTSGNTNLLASYFITDSDASNIQSTPDGWPCEAYLSQKSNKRLLFGLGSVDSQMENYNFNNDSSYIFPADEVTSSTTISITSDERGLRSGCFFNPQTTDVSKVNSSWAEGVPTNIDLNTTPEISALLLNFTNCGISPILNQTLGGETVDFDIDRYRIASMSTMWSWAIGEPRNASGDPQFESGGTFRCAFMDTNSAGHWKAGNCSDEYRAACRVDNQPYSWILSENSQSFSDSAYGCPENSSFDVPRTGLENTYLYDSVVSSVGDSSEQTIWINMNSMQVQYCWVLGGTNSSCPYSADPDDVQRRTILIPTIAAIVVLIITVLIIFVKCNSNRISRRRKRVIEGWEYEGVPS</sequence>
<comment type="subcellular location">
    <subcellularLocation>
        <location evidence="1">Membrane</location>
        <topology evidence="1">Single-pass type I membrane protein</topology>
    </subcellularLocation>
</comment>
<dbReference type="GeneID" id="70240647"/>
<dbReference type="Proteomes" id="UP001201262">
    <property type="component" value="Unassembled WGS sequence"/>
</dbReference>
<keyword evidence="5 10" id="KW-0472">Membrane</keyword>
<evidence type="ECO:0000256" key="3">
    <source>
        <dbReference type="ARBA" id="ARBA00022729"/>
    </source>
</evidence>
<dbReference type="InterPro" id="IPR016187">
    <property type="entry name" value="CTDL_fold"/>
</dbReference>
<dbReference type="SUPFAM" id="SSF56436">
    <property type="entry name" value="C-type lectin-like"/>
    <property type="match status" value="1"/>
</dbReference>
<comment type="similarity">
    <text evidence="8">Belongs to the MTC6 family.</text>
</comment>